<reference evidence="1 2" key="1">
    <citation type="submission" date="2021-09" db="EMBL/GenBank/DDBJ databases">
        <title>Lysobacter sp. 13A isolated from the river sediment.</title>
        <authorList>
            <person name="Liu H."/>
            <person name="Li S."/>
            <person name="Mao S."/>
        </authorList>
    </citation>
    <scope>NUCLEOTIDE SEQUENCE [LARGE SCALE GENOMIC DNA]</scope>
    <source>
        <strain evidence="1 2">13A</strain>
    </source>
</reference>
<dbReference type="RefSeq" id="WP_223674623.1">
    <property type="nucleotide sequence ID" value="NZ_JAINZW010000001.1"/>
</dbReference>
<keyword evidence="2" id="KW-1185">Reference proteome</keyword>
<organism evidence="1 2">
    <name type="scientific">Novilysobacter selenitireducens</name>
    <dbReference type="NCBI Taxonomy" id="2872639"/>
    <lineage>
        <taxon>Bacteria</taxon>
        <taxon>Pseudomonadati</taxon>
        <taxon>Pseudomonadota</taxon>
        <taxon>Gammaproteobacteria</taxon>
        <taxon>Lysobacterales</taxon>
        <taxon>Lysobacteraceae</taxon>
        <taxon>Novilysobacter</taxon>
    </lineage>
</organism>
<dbReference type="Proteomes" id="UP001430954">
    <property type="component" value="Unassembled WGS sequence"/>
</dbReference>
<dbReference type="NCBIfam" id="TIGR02532">
    <property type="entry name" value="IV_pilin_GFxxxE"/>
    <property type="match status" value="1"/>
</dbReference>
<accession>A0ABS7T3J9</accession>
<dbReference type="PROSITE" id="PS00409">
    <property type="entry name" value="PROKAR_NTER_METHYL"/>
    <property type="match status" value="1"/>
</dbReference>
<gene>
    <name evidence="1" type="ORF">K6753_02650</name>
</gene>
<dbReference type="InterPro" id="IPR012902">
    <property type="entry name" value="N_methyl_site"/>
</dbReference>
<name>A0ABS7T3J9_9GAMM</name>
<evidence type="ECO:0000313" key="2">
    <source>
        <dbReference type="Proteomes" id="UP001430954"/>
    </source>
</evidence>
<comment type="caution">
    <text evidence="1">The sequence shown here is derived from an EMBL/GenBank/DDBJ whole genome shotgun (WGS) entry which is preliminary data.</text>
</comment>
<dbReference type="EMBL" id="JAINZW010000001">
    <property type="protein sequence ID" value="MBZ4038437.1"/>
    <property type="molecule type" value="Genomic_DNA"/>
</dbReference>
<protein>
    <submittedName>
        <fullName evidence="1">Prepilin-type N-terminal cleavage/methylation domain-containing protein</fullName>
    </submittedName>
</protein>
<sequence>MRYGRTPARESRGFTLIEVLLATVLLAAGLGIAFATLTAATRTVQRGEAMAARGERERAVLGFLRGRLTGTRPVAFASDPINALPQRFMGTSGRMRFVADLPDYLGRGGPYLHDFAIEDDGEHVRVVLSLSMVQAGLTVEEDTPVRPEVLVEGLQSASFRYRALDGEGGVGPWQDEWETHEQLPLLVEVRLVDADGRAWPPLVVALPQAGLGFGGVAF</sequence>
<proteinExistence type="predicted"/>
<dbReference type="Pfam" id="PF07963">
    <property type="entry name" value="N_methyl"/>
    <property type="match status" value="1"/>
</dbReference>
<evidence type="ECO:0000313" key="1">
    <source>
        <dbReference type="EMBL" id="MBZ4038437.1"/>
    </source>
</evidence>